<gene>
    <name evidence="1" type="ORF">BTN50_1052</name>
</gene>
<organism evidence="1 2">
    <name type="scientific">Candidatus Enterovibrio altilux</name>
    <dbReference type="NCBI Taxonomy" id="1927128"/>
    <lineage>
        <taxon>Bacteria</taxon>
        <taxon>Pseudomonadati</taxon>
        <taxon>Pseudomonadota</taxon>
        <taxon>Gammaproteobacteria</taxon>
        <taxon>Vibrionales</taxon>
        <taxon>Vibrionaceae</taxon>
        <taxon>Enterovibrio</taxon>
    </lineage>
</organism>
<protein>
    <submittedName>
        <fullName evidence="1">Uncharacterized protein</fullName>
    </submittedName>
</protein>
<accession>A0A291B996</accession>
<proteinExistence type="predicted"/>
<dbReference type="EMBL" id="CP020660">
    <property type="protein sequence ID" value="ATF09553.1"/>
    <property type="molecule type" value="Genomic_DNA"/>
</dbReference>
<reference evidence="2" key="1">
    <citation type="submission" date="2017-04" db="EMBL/GenBank/DDBJ databases">
        <title>Genome evolution of the luminous symbionts of deep sea anglerfish.</title>
        <authorList>
            <person name="Hendry T.A."/>
        </authorList>
    </citation>
    <scope>NUCLEOTIDE SEQUENCE [LARGE SCALE GENOMIC DNA]</scope>
</reference>
<dbReference type="AlphaFoldDB" id="A0A291B996"/>
<dbReference type="KEGG" id="elux:BTN50_1052"/>
<keyword evidence="2" id="KW-1185">Reference proteome</keyword>
<sequence>MILHIRLKWLNSETIGYSHLPEMHNKIFSTFIKRAYHF</sequence>
<evidence type="ECO:0000313" key="2">
    <source>
        <dbReference type="Proteomes" id="UP000218160"/>
    </source>
</evidence>
<dbReference type="Proteomes" id="UP000218160">
    <property type="component" value="Chromosome 1"/>
</dbReference>
<name>A0A291B996_9GAMM</name>
<evidence type="ECO:0000313" key="1">
    <source>
        <dbReference type="EMBL" id="ATF09553.1"/>
    </source>
</evidence>